<dbReference type="AlphaFoldDB" id="A0A846VZJ5"/>
<evidence type="ECO:0000313" key="2">
    <source>
        <dbReference type="Proteomes" id="UP000572007"/>
    </source>
</evidence>
<accession>A0A846VZJ5</accession>
<keyword evidence="2" id="KW-1185">Reference proteome</keyword>
<organism evidence="1 2">
    <name type="scientific">Nocardia coubleae</name>
    <dbReference type="NCBI Taxonomy" id="356147"/>
    <lineage>
        <taxon>Bacteria</taxon>
        <taxon>Bacillati</taxon>
        <taxon>Actinomycetota</taxon>
        <taxon>Actinomycetes</taxon>
        <taxon>Mycobacteriales</taxon>
        <taxon>Nocardiaceae</taxon>
        <taxon>Nocardia</taxon>
    </lineage>
</organism>
<comment type="caution">
    <text evidence="1">The sequence shown here is derived from an EMBL/GenBank/DDBJ whole genome shotgun (WGS) entry which is preliminary data.</text>
</comment>
<proteinExistence type="predicted"/>
<sequence>MQLQSDQGDWVSPACTLPTAEQPIRVAEFDQLFRSSARTTRRPDRTRLEVILDPGAEAVARELSERESRCCSFFTFDFAVEEEGLMMRVGVPANHVDVLDAFAARASAVIEAAG</sequence>
<protein>
    <recommendedName>
        <fullName evidence="3">Arsenate reductase</fullName>
    </recommendedName>
</protein>
<gene>
    <name evidence="1" type="ORF">HGA10_02885</name>
</gene>
<dbReference type="Proteomes" id="UP000572007">
    <property type="component" value="Unassembled WGS sequence"/>
</dbReference>
<dbReference type="EMBL" id="JAAXOM010000001">
    <property type="protein sequence ID" value="NKX86259.1"/>
    <property type="molecule type" value="Genomic_DNA"/>
</dbReference>
<evidence type="ECO:0008006" key="3">
    <source>
        <dbReference type="Google" id="ProtNLM"/>
    </source>
</evidence>
<reference evidence="1 2" key="1">
    <citation type="submission" date="2020-04" db="EMBL/GenBank/DDBJ databases">
        <title>MicrobeNet Type strains.</title>
        <authorList>
            <person name="Nicholson A.C."/>
        </authorList>
    </citation>
    <scope>NUCLEOTIDE SEQUENCE [LARGE SCALE GENOMIC DNA]</scope>
    <source>
        <strain evidence="1 2">DSM 44960</strain>
    </source>
</reference>
<dbReference type="RefSeq" id="WP_067638478.1">
    <property type="nucleotide sequence ID" value="NZ_JAAXOM010000001.1"/>
</dbReference>
<evidence type="ECO:0000313" key="1">
    <source>
        <dbReference type="EMBL" id="NKX86259.1"/>
    </source>
</evidence>
<name>A0A846VZJ5_9NOCA</name>